<keyword evidence="7" id="KW-1185">Reference proteome</keyword>
<feature type="compositionally biased region" description="Basic and acidic residues" evidence="4">
    <location>
        <begin position="128"/>
        <end position="155"/>
    </location>
</feature>
<evidence type="ECO:0000256" key="2">
    <source>
        <dbReference type="ARBA" id="ARBA00023125"/>
    </source>
</evidence>
<protein>
    <submittedName>
        <fullName evidence="6">GntR family transcriptional regulator</fullName>
    </submittedName>
</protein>
<dbReference type="EMBL" id="JBHSBL010000015">
    <property type="protein sequence ID" value="MFC4066266.1"/>
    <property type="molecule type" value="Genomic_DNA"/>
</dbReference>
<dbReference type="SUPFAM" id="SSF46785">
    <property type="entry name" value="Winged helix' DNA-binding domain"/>
    <property type="match status" value="1"/>
</dbReference>
<evidence type="ECO:0000259" key="5">
    <source>
        <dbReference type="PROSITE" id="PS50949"/>
    </source>
</evidence>
<accession>A0ABV8ISP8</accession>
<evidence type="ECO:0000256" key="3">
    <source>
        <dbReference type="ARBA" id="ARBA00023163"/>
    </source>
</evidence>
<keyword evidence="1" id="KW-0805">Transcription regulation</keyword>
<reference evidence="7" key="1">
    <citation type="journal article" date="2019" name="Int. J. Syst. Evol. Microbiol.">
        <title>The Global Catalogue of Microorganisms (GCM) 10K type strain sequencing project: providing services to taxonomists for standard genome sequencing and annotation.</title>
        <authorList>
            <consortium name="The Broad Institute Genomics Platform"/>
            <consortium name="The Broad Institute Genome Sequencing Center for Infectious Disease"/>
            <person name="Wu L."/>
            <person name="Ma J."/>
        </authorList>
    </citation>
    <scope>NUCLEOTIDE SEQUENCE [LARGE SCALE GENOMIC DNA]</scope>
    <source>
        <strain evidence="7">TBRC 5832</strain>
    </source>
</reference>
<dbReference type="CDD" id="cd07377">
    <property type="entry name" value="WHTH_GntR"/>
    <property type="match status" value="1"/>
</dbReference>
<dbReference type="PANTHER" id="PTHR38445">
    <property type="entry name" value="HTH-TYPE TRANSCRIPTIONAL REPRESSOR YTRA"/>
    <property type="match status" value="1"/>
</dbReference>
<feature type="region of interest" description="Disordered" evidence="4">
    <location>
        <begin position="125"/>
        <end position="155"/>
    </location>
</feature>
<dbReference type="InterPro" id="IPR036390">
    <property type="entry name" value="WH_DNA-bd_sf"/>
</dbReference>
<dbReference type="RefSeq" id="WP_378067236.1">
    <property type="nucleotide sequence ID" value="NZ_JBHSBL010000015.1"/>
</dbReference>
<dbReference type="PANTHER" id="PTHR38445:SF7">
    <property type="entry name" value="GNTR-FAMILY TRANSCRIPTIONAL REGULATOR"/>
    <property type="match status" value="1"/>
</dbReference>
<comment type="caution">
    <text evidence="6">The sequence shown here is derived from an EMBL/GenBank/DDBJ whole genome shotgun (WGS) entry which is preliminary data.</text>
</comment>
<dbReference type="PROSITE" id="PS50949">
    <property type="entry name" value="HTH_GNTR"/>
    <property type="match status" value="1"/>
</dbReference>
<feature type="domain" description="HTH gntR-type" evidence="5">
    <location>
        <begin position="12"/>
        <end position="80"/>
    </location>
</feature>
<evidence type="ECO:0000313" key="6">
    <source>
        <dbReference type="EMBL" id="MFC4066266.1"/>
    </source>
</evidence>
<keyword evidence="3" id="KW-0804">Transcription</keyword>
<proteinExistence type="predicted"/>
<dbReference type="InterPro" id="IPR000524">
    <property type="entry name" value="Tscrpt_reg_HTH_GntR"/>
</dbReference>
<dbReference type="Proteomes" id="UP001595867">
    <property type="component" value="Unassembled WGS sequence"/>
</dbReference>
<name>A0ABV8ISP8_9ACTN</name>
<dbReference type="Gene3D" id="1.10.10.10">
    <property type="entry name" value="Winged helix-like DNA-binding domain superfamily/Winged helix DNA-binding domain"/>
    <property type="match status" value="1"/>
</dbReference>
<evidence type="ECO:0000256" key="4">
    <source>
        <dbReference type="SAM" id="MobiDB-lite"/>
    </source>
</evidence>
<dbReference type="SMART" id="SM00345">
    <property type="entry name" value="HTH_GNTR"/>
    <property type="match status" value="1"/>
</dbReference>
<sequence>MFVFRLDTHSGVPPYLQLVQQVRQAVLLGFLQPGDRLPLIREVVEDLAINPNTVAKAYRQMEQEGLVTGRPGQGTFVNEQQSAVMPASTYTSLRRGLTTWLRRAYAAGLDEQAVNALFTSVHQQTTNDVHRQTTNDVHRQTTNDVHRQTTKEDVA</sequence>
<gene>
    <name evidence="6" type="ORF">ACFO0C_15130</name>
</gene>
<organism evidence="6 7">
    <name type="scientific">Actinoplanes subglobosus</name>
    <dbReference type="NCBI Taxonomy" id="1547892"/>
    <lineage>
        <taxon>Bacteria</taxon>
        <taxon>Bacillati</taxon>
        <taxon>Actinomycetota</taxon>
        <taxon>Actinomycetes</taxon>
        <taxon>Micromonosporales</taxon>
        <taxon>Micromonosporaceae</taxon>
        <taxon>Actinoplanes</taxon>
    </lineage>
</organism>
<evidence type="ECO:0000256" key="1">
    <source>
        <dbReference type="ARBA" id="ARBA00023015"/>
    </source>
</evidence>
<dbReference type="Pfam" id="PF00392">
    <property type="entry name" value="GntR"/>
    <property type="match status" value="1"/>
</dbReference>
<evidence type="ECO:0000313" key="7">
    <source>
        <dbReference type="Proteomes" id="UP001595867"/>
    </source>
</evidence>
<keyword evidence="2" id="KW-0238">DNA-binding</keyword>
<dbReference type="InterPro" id="IPR036388">
    <property type="entry name" value="WH-like_DNA-bd_sf"/>
</dbReference>